<dbReference type="PROSITE" id="PS51186">
    <property type="entry name" value="GNAT"/>
    <property type="match status" value="1"/>
</dbReference>
<dbReference type="Gene3D" id="3.40.630.30">
    <property type="match status" value="1"/>
</dbReference>
<name>A0A3Q9IDA0_9BACL</name>
<reference evidence="3" key="1">
    <citation type="submission" date="2018-12" db="EMBL/GenBank/DDBJ databases">
        <title>Complete genome sequence of Paenibacillus sp. MBLB1234.</title>
        <authorList>
            <person name="Nam Y.-D."/>
            <person name="Kang J."/>
            <person name="Chung W.-H."/>
            <person name="Park Y.S."/>
        </authorList>
    </citation>
    <scope>NUCLEOTIDE SEQUENCE [LARGE SCALE GENOMIC DNA]</scope>
    <source>
        <strain evidence="3">MBLB1234</strain>
    </source>
</reference>
<protein>
    <submittedName>
        <fullName evidence="2">GNAT family N-acetyltransferase</fullName>
    </submittedName>
</protein>
<evidence type="ECO:0000313" key="3">
    <source>
        <dbReference type="Proteomes" id="UP000270678"/>
    </source>
</evidence>
<sequence>MYSARIIRKGGLDLDIAKAESSDLLNILELQYEAYQSEAEIYGEMIPPLKQTIGELEEEFKEGIILKAAVHGEIVGSVRAKIQDEVCLIGKLIVKPQYQNQGIGQRLMKAIEEAHGHLKRIELFTGHKSTRNLALYHKLGYRIYKEEEVNEDLTMVYMYKEV</sequence>
<dbReference type="CDD" id="cd04301">
    <property type="entry name" value="NAT_SF"/>
    <property type="match status" value="1"/>
</dbReference>
<dbReference type="Pfam" id="PF00583">
    <property type="entry name" value="Acetyltransf_1"/>
    <property type="match status" value="1"/>
</dbReference>
<dbReference type="AlphaFoldDB" id="A0A3Q9IDA0"/>
<dbReference type="InterPro" id="IPR050276">
    <property type="entry name" value="MshD_Acetyltransferase"/>
</dbReference>
<accession>A0A3Q9IDA0</accession>
<dbReference type="Proteomes" id="UP000270678">
    <property type="component" value="Chromosome"/>
</dbReference>
<dbReference type="OrthoDB" id="9788755at2"/>
<dbReference type="KEGG" id="plut:EI981_15920"/>
<dbReference type="SUPFAM" id="SSF55729">
    <property type="entry name" value="Acyl-CoA N-acyltransferases (Nat)"/>
    <property type="match status" value="1"/>
</dbReference>
<keyword evidence="2" id="KW-0808">Transferase</keyword>
<evidence type="ECO:0000313" key="2">
    <source>
        <dbReference type="EMBL" id="AZS18326.1"/>
    </source>
</evidence>
<feature type="domain" description="N-acetyltransferase" evidence="1">
    <location>
        <begin position="14"/>
        <end position="162"/>
    </location>
</feature>
<dbReference type="PANTHER" id="PTHR43617">
    <property type="entry name" value="L-AMINO ACID N-ACETYLTRANSFERASE"/>
    <property type="match status" value="1"/>
</dbReference>
<dbReference type="GO" id="GO:0016747">
    <property type="term" value="F:acyltransferase activity, transferring groups other than amino-acyl groups"/>
    <property type="evidence" value="ECO:0007669"/>
    <property type="project" value="InterPro"/>
</dbReference>
<organism evidence="2 3">
    <name type="scientific">Paenibacillus lutimineralis</name>
    <dbReference type="NCBI Taxonomy" id="2707005"/>
    <lineage>
        <taxon>Bacteria</taxon>
        <taxon>Bacillati</taxon>
        <taxon>Bacillota</taxon>
        <taxon>Bacilli</taxon>
        <taxon>Bacillales</taxon>
        <taxon>Paenibacillaceae</taxon>
        <taxon>Paenibacillus</taxon>
    </lineage>
</organism>
<keyword evidence="3" id="KW-1185">Reference proteome</keyword>
<dbReference type="EMBL" id="CP034346">
    <property type="protein sequence ID" value="AZS18326.1"/>
    <property type="molecule type" value="Genomic_DNA"/>
</dbReference>
<dbReference type="InterPro" id="IPR016181">
    <property type="entry name" value="Acyl_CoA_acyltransferase"/>
</dbReference>
<proteinExistence type="predicted"/>
<dbReference type="InterPro" id="IPR000182">
    <property type="entry name" value="GNAT_dom"/>
</dbReference>
<gene>
    <name evidence="2" type="ORF">EI981_15920</name>
</gene>
<evidence type="ECO:0000259" key="1">
    <source>
        <dbReference type="PROSITE" id="PS51186"/>
    </source>
</evidence>